<dbReference type="EMBL" id="CP044016">
    <property type="protein sequence ID" value="QES90182.1"/>
    <property type="molecule type" value="Genomic_DNA"/>
</dbReference>
<keyword evidence="3" id="KW-0808">Transferase</keyword>
<organism evidence="3 4">
    <name type="scientific">Rhizosphaericola mali</name>
    <dbReference type="NCBI Taxonomy" id="2545455"/>
    <lineage>
        <taxon>Bacteria</taxon>
        <taxon>Pseudomonadati</taxon>
        <taxon>Bacteroidota</taxon>
        <taxon>Chitinophagia</taxon>
        <taxon>Chitinophagales</taxon>
        <taxon>Chitinophagaceae</taxon>
        <taxon>Rhizosphaericola</taxon>
    </lineage>
</organism>
<protein>
    <submittedName>
        <fullName evidence="3">Glycosyltransferase family 4 protein</fullName>
    </submittedName>
</protein>
<dbReference type="InterPro" id="IPR050194">
    <property type="entry name" value="Glycosyltransferase_grp1"/>
</dbReference>
<feature type="domain" description="Glycosyl transferase family 1" evidence="1">
    <location>
        <begin position="209"/>
        <end position="335"/>
    </location>
</feature>
<name>A0A5P2G8E4_9BACT</name>
<sequence length="384" mass="44754">MSKVLWLCSWYPNKEQIQNGDFVKRLAQAASLYDEITTLSIARVNRSSIQYKSKEYVRSINKNLEEIIIMYSCRNNSFLNKIISTIKYLKYHIDEFKRYKNKHGKPNIIHVQVATKAGIIAVLLKIIYRIPYVLTEHWTQYIEKAEGEYSKKSFAYKYLMKMIFRNATQVIAVSRILGIRLDELMNVNSIVIPNVVDKKIFKYDDIARQSKFTFVHISSMSQQKNPLGILNAFEKLFLRNPNIQLLMVGANERFNLDKAKYPNVHFIGTVDYEQIPNILKMSDATIIFSRYETFCCVIPESLNCGVPVISTKVGIAQELIVPGENGFLVNENENDLFLVMEKIIDWEFDKVRIASSFTERFSYETIGLEMHNLYTETQNKRSRH</sequence>
<dbReference type="KEGG" id="arac:E0W69_016505"/>
<gene>
    <name evidence="3" type="ORF">E0W69_016505</name>
</gene>
<dbReference type="OrthoDB" id="9795068at2"/>
<dbReference type="RefSeq" id="WP_131331138.1">
    <property type="nucleotide sequence ID" value="NZ_CP044016.1"/>
</dbReference>
<dbReference type="Proteomes" id="UP000292424">
    <property type="component" value="Chromosome"/>
</dbReference>
<reference evidence="3 4" key="1">
    <citation type="submission" date="2019-09" db="EMBL/GenBank/DDBJ databases">
        <title>Complete genome sequence of Arachidicoccus sp. B3-10 isolated from apple orchard soil.</title>
        <authorList>
            <person name="Kim H.S."/>
            <person name="Han K.-I."/>
            <person name="Suh M.K."/>
            <person name="Lee K.C."/>
            <person name="Eom M.K."/>
            <person name="Kim J.-S."/>
            <person name="Kang S.W."/>
            <person name="Sin Y."/>
            <person name="Lee J.-S."/>
        </authorList>
    </citation>
    <scope>NUCLEOTIDE SEQUENCE [LARGE SCALE GENOMIC DNA]</scope>
    <source>
        <strain evidence="3 4">B3-10</strain>
    </source>
</reference>
<dbReference type="PANTHER" id="PTHR45947:SF3">
    <property type="entry name" value="SULFOQUINOVOSYL TRANSFERASE SQD2"/>
    <property type="match status" value="1"/>
</dbReference>
<keyword evidence="4" id="KW-1185">Reference proteome</keyword>
<feature type="domain" description="Glycosyltransferase subfamily 4-like N-terminal" evidence="2">
    <location>
        <begin position="81"/>
        <end position="197"/>
    </location>
</feature>
<dbReference type="Gene3D" id="3.40.50.2000">
    <property type="entry name" value="Glycogen Phosphorylase B"/>
    <property type="match status" value="2"/>
</dbReference>
<dbReference type="AlphaFoldDB" id="A0A5P2G8E4"/>
<dbReference type="Pfam" id="PF13439">
    <property type="entry name" value="Glyco_transf_4"/>
    <property type="match status" value="1"/>
</dbReference>
<dbReference type="GO" id="GO:0016757">
    <property type="term" value="F:glycosyltransferase activity"/>
    <property type="evidence" value="ECO:0007669"/>
    <property type="project" value="InterPro"/>
</dbReference>
<dbReference type="InterPro" id="IPR001296">
    <property type="entry name" value="Glyco_trans_1"/>
</dbReference>
<dbReference type="SUPFAM" id="SSF53756">
    <property type="entry name" value="UDP-Glycosyltransferase/glycogen phosphorylase"/>
    <property type="match status" value="1"/>
</dbReference>
<evidence type="ECO:0000313" key="3">
    <source>
        <dbReference type="EMBL" id="QES90182.1"/>
    </source>
</evidence>
<dbReference type="PANTHER" id="PTHR45947">
    <property type="entry name" value="SULFOQUINOVOSYL TRANSFERASE SQD2"/>
    <property type="match status" value="1"/>
</dbReference>
<evidence type="ECO:0000259" key="2">
    <source>
        <dbReference type="Pfam" id="PF13439"/>
    </source>
</evidence>
<accession>A0A5P2G8E4</accession>
<evidence type="ECO:0000259" key="1">
    <source>
        <dbReference type="Pfam" id="PF00534"/>
    </source>
</evidence>
<proteinExistence type="predicted"/>
<dbReference type="Pfam" id="PF00534">
    <property type="entry name" value="Glycos_transf_1"/>
    <property type="match status" value="1"/>
</dbReference>
<evidence type="ECO:0000313" key="4">
    <source>
        <dbReference type="Proteomes" id="UP000292424"/>
    </source>
</evidence>
<dbReference type="InterPro" id="IPR028098">
    <property type="entry name" value="Glyco_trans_4-like_N"/>
</dbReference>